<dbReference type="EMBL" id="CP042906">
    <property type="protein sequence ID" value="QEX19531.1"/>
    <property type="molecule type" value="Genomic_DNA"/>
</dbReference>
<name>A0A5J6MQR0_9PROT</name>
<dbReference type="Proteomes" id="UP000326202">
    <property type="component" value="Chromosome"/>
</dbReference>
<keyword evidence="2" id="KW-1185">Reference proteome</keyword>
<proteinExistence type="predicted"/>
<protein>
    <submittedName>
        <fullName evidence="1">Uncharacterized protein</fullName>
    </submittedName>
</protein>
<dbReference type="RefSeq" id="WP_151179590.1">
    <property type="nucleotide sequence ID" value="NZ_CP042906.1"/>
</dbReference>
<dbReference type="KEGG" id="htq:FRZ44_48450"/>
<accession>A0A5J6MQR0</accession>
<reference evidence="1 2" key="1">
    <citation type="submission" date="2019-08" db="EMBL/GenBank/DDBJ databases">
        <title>Hyperibacter terrae gen. nov., sp. nov. and Hyperibacter viscosus sp. nov., two new members in the family Rhodospirillaceae isolated from the rhizosphere of Hypericum perforatum.</title>
        <authorList>
            <person name="Noviana Z."/>
        </authorList>
    </citation>
    <scope>NUCLEOTIDE SEQUENCE [LARGE SCALE GENOMIC DNA]</scope>
    <source>
        <strain evidence="1 2">R5913</strain>
    </source>
</reference>
<gene>
    <name evidence="1" type="ORF">FRZ44_48450</name>
</gene>
<sequence length="209" mass="22302">MAVNPDLDTAPRRRSPWHAARWLGIGLALLLAGCLVDSKNPIAPPGPDGIDPEILGTWGATGDDGPIFVHVFQPKDGVPGGVEVIAVGFEKDKSGSVDRYCGHLSRVQKHHFINLVGPVEDCAKIAGQPYFFVAYDISLDGVLTVNLMREETVKKAIESGKLAGEKDATGAATAHITAESDAIRAFLLGDTGDLWDRTLTLRRVKAPGQ</sequence>
<dbReference type="AlphaFoldDB" id="A0A5J6MQR0"/>
<dbReference type="OrthoDB" id="9831173at2"/>
<organism evidence="1 2">
    <name type="scientific">Hypericibacter terrae</name>
    <dbReference type="NCBI Taxonomy" id="2602015"/>
    <lineage>
        <taxon>Bacteria</taxon>
        <taxon>Pseudomonadati</taxon>
        <taxon>Pseudomonadota</taxon>
        <taxon>Alphaproteobacteria</taxon>
        <taxon>Rhodospirillales</taxon>
        <taxon>Dongiaceae</taxon>
        <taxon>Hypericibacter</taxon>
    </lineage>
</organism>
<evidence type="ECO:0000313" key="1">
    <source>
        <dbReference type="EMBL" id="QEX19531.1"/>
    </source>
</evidence>
<evidence type="ECO:0000313" key="2">
    <source>
        <dbReference type="Proteomes" id="UP000326202"/>
    </source>
</evidence>